<organism evidence="9 10">
    <name type="scientific">Araneus ventricosus</name>
    <name type="common">Orbweaver spider</name>
    <name type="synonym">Epeira ventricosa</name>
    <dbReference type="NCBI Taxonomy" id="182803"/>
    <lineage>
        <taxon>Eukaryota</taxon>
        <taxon>Metazoa</taxon>
        <taxon>Ecdysozoa</taxon>
        <taxon>Arthropoda</taxon>
        <taxon>Chelicerata</taxon>
        <taxon>Arachnida</taxon>
        <taxon>Araneae</taxon>
        <taxon>Araneomorphae</taxon>
        <taxon>Entelegynae</taxon>
        <taxon>Araneoidea</taxon>
        <taxon>Araneidae</taxon>
        <taxon>Araneus</taxon>
    </lineage>
</organism>
<keyword evidence="4 5" id="KW-0274">FAD</keyword>
<reference evidence="9 10" key="1">
    <citation type="journal article" date="2019" name="Sci. Rep.">
        <title>Orb-weaving spider Araneus ventricosus genome elucidates the spidroin gene catalogue.</title>
        <authorList>
            <person name="Kono N."/>
            <person name="Nakamura H."/>
            <person name="Ohtoshi R."/>
            <person name="Moran D.A.P."/>
            <person name="Shinohara A."/>
            <person name="Yoshida Y."/>
            <person name="Fujiwara M."/>
            <person name="Mori M."/>
            <person name="Tomita M."/>
            <person name="Arakawa K."/>
        </authorList>
    </citation>
    <scope>NUCLEOTIDE SEQUENCE [LARGE SCALE GENOMIC DNA]</scope>
</reference>
<dbReference type="Pfam" id="PF00441">
    <property type="entry name" value="Acyl-CoA_dh_1"/>
    <property type="match status" value="1"/>
</dbReference>
<name>A0A4Y2RX38_ARAVE</name>
<evidence type="ECO:0000256" key="5">
    <source>
        <dbReference type="RuleBase" id="RU362125"/>
    </source>
</evidence>
<dbReference type="SUPFAM" id="SSF56645">
    <property type="entry name" value="Acyl-CoA dehydrogenase NM domain-like"/>
    <property type="match status" value="1"/>
</dbReference>
<dbReference type="OrthoDB" id="9988775at2759"/>
<evidence type="ECO:0000256" key="2">
    <source>
        <dbReference type="ARBA" id="ARBA00009347"/>
    </source>
</evidence>
<evidence type="ECO:0000259" key="7">
    <source>
        <dbReference type="Pfam" id="PF00441"/>
    </source>
</evidence>
<dbReference type="Gene3D" id="2.40.110.10">
    <property type="entry name" value="Butyryl-CoA Dehydrogenase, subunit A, domain 2"/>
    <property type="match status" value="1"/>
</dbReference>
<dbReference type="InterPro" id="IPR006091">
    <property type="entry name" value="Acyl-CoA_Oxase/DH_mid-dom"/>
</dbReference>
<comment type="caution">
    <text evidence="9">The sequence shown here is derived from an EMBL/GenBank/DDBJ whole genome shotgun (WGS) entry which is preliminary data.</text>
</comment>
<evidence type="ECO:0000256" key="3">
    <source>
        <dbReference type="ARBA" id="ARBA00022630"/>
    </source>
</evidence>
<keyword evidence="5" id="KW-0560">Oxidoreductase</keyword>
<evidence type="ECO:0000256" key="1">
    <source>
        <dbReference type="ARBA" id="ARBA00001974"/>
    </source>
</evidence>
<evidence type="ECO:0000313" key="10">
    <source>
        <dbReference type="Proteomes" id="UP000499080"/>
    </source>
</evidence>
<evidence type="ECO:0000313" key="9">
    <source>
        <dbReference type="EMBL" id="GBN80263.1"/>
    </source>
</evidence>
<dbReference type="InterPro" id="IPR046373">
    <property type="entry name" value="Acyl-CoA_Oxase/DH_mid-dom_sf"/>
</dbReference>
<sequence>MSQLLPRNKNEHSISHDQSRVRMRQNLKSIPIRKCDYYILNGSKFWITNFDVADILLVYAKTNFDVRPQHGISLFIIEKGMEGFSVGKPLDKLGMRGSPTGELIFEDCKVPAENLLGAEGKGVYVLMSGLDVERLVLAAGPVGEFTSTFSFCVGGNGYINDYVTGRLLRDAKLFEIGGGTSEIRRMIIGRVLNNEYK</sequence>
<evidence type="ECO:0000259" key="8">
    <source>
        <dbReference type="Pfam" id="PF02770"/>
    </source>
</evidence>
<dbReference type="PANTHER" id="PTHR43884:SF12">
    <property type="entry name" value="ISOVALERYL-COA DEHYDROGENASE, MITOCHONDRIAL-RELATED"/>
    <property type="match status" value="1"/>
</dbReference>
<comment type="similarity">
    <text evidence="2 5">Belongs to the acyl-CoA dehydrogenase family.</text>
</comment>
<gene>
    <name evidence="9" type="primary">IVD</name>
    <name evidence="9" type="ORF">AVEN_269684_1</name>
</gene>
<dbReference type="Gene3D" id="1.20.140.10">
    <property type="entry name" value="Butyryl-CoA Dehydrogenase, subunit A, domain 3"/>
    <property type="match status" value="2"/>
</dbReference>
<feature type="domain" description="Acyl-CoA dehydrogenase/oxidase C-terminal" evidence="7">
    <location>
        <begin position="153"/>
        <end position="192"/>
    </location>
</feature>
<dbReference type="Pfam" id="PF02770">
    <property type="entry name" value="Acyl-CoA_dh_M"/>
    <property type="match status" value="1"/>
</dbReference>
<feature type="domain" description="Acyl-CoA oxidase/dehydrogenase middle" evidence="8">
    <location>
        <begin position="33"/>
        <end position="108"/>
    </location>
</feature>
<dbReference type="Proteomes" id="UP000499080">
    <property type="component" value="Unassembled WGS sequence"/>
</dbReference>
<keyword evidence="10" id="KW-1185">Reference proteome</keyword>
<dbReference type="InterPro" id="IPR009100">
    <property type="entry name" value="AcylCoA_DH/oxidase_NM_dom_sf"/>
</dbReference>
<dbReference type="AlphaFoldDB" id="A0A4Y2RX38"/>
<feature type="region of interest" description="Disordered" evidence="6">
    <location>
        <begin position="1"/>
        <end position="20"/>
    </location>
</feature>
<keyword evidence="3 5" id="KW-0285">Flavoprotein</keyword>
<dbReference type="InterPro" id="IPR036250">
    <property type="entry name" value="AcylCo_DH-like_C"/>
</dbReference>
<dbReference type="GO" id="GO:0006552">
    <property type="term" value="P:L-leucine catabolic process"/>
    <property type="evidence" value="ECO:0007669"/>
    <property type="project" value="TreeGrafter"/>
</dbReference>
<proteinExistence type="inferred from homology"/>
<evidence type="ECO:0000256" key="6">
    <source>
        <dbReference type="SAM" id="MobiDB-lite"/>
    </source>
</evidence>
<feature type="compositionally biased region" description="Basic and acidic residues" evidence="6">
    <location>
        <begin position="8"/>
        <end position="20"/>
    </location>
</feature>
<evidence type="ECO:0000256" key="4">
    <source>
        <dbReference type="ARBA" id="ARBA00022827"/>
    </source>
</evidence>
<protein>
    <submittedName>
        <fullName evidence="9">Isovaleryl-CoA dehydrogenase, mitochondrial</fullName>
    </submittedName>
</protein>
<dbReference type="GO" id="GO:0008470">
    <property type="term" value="F:3-methylbutanoyl-CoA dehydrogenase activity"/>
    <property type="evidence" value="ECO:0007669"/>
    <property type="project" value="TreeGrafter"/>
</dbReference>
<dbReference type="EMBL" id="BGPR01018833">
    <property type="protein sequence ID" value="GBN80263.1"/>
    <property type="molecule type" value="Genomic_DNA"/>
</dbReference>
<comment type="cofactor">
    <cofactor evidence="1 5">
        <name>FAD</name>
        <dbReference type="ChEBI" id="CHEBI:57692"/>
    </cofactor>
</comment>
<accession>A0A4Y2RX38</accession>
<dbReference type="SUPFAM" id="SSF47203">
    <property type="entry name" value="Acyl-CoA dehydrogenase C-terminal domain-like"/>
    <property type="match status" value="1"/>
</dbReference>
<dbReference type="InterPro" id="IPR009075">
    <property type="entry name" value="AcylCo_DH/oxidase_C"/>
</dbReference>
<dbReference type="PANTHER" id="PTHR43884">
    <property type="entry name" value="ACYL-COA DEHYDROGENASE"/>
    <property type="match status" value="1"/>
</dbReference>